<dbReference type="GO" id="GO:0005685">
    <property type="term" value="C:U1 snRNP"/>
    <property type="evidence" value="ECO:0007669"/>
    <property type="project" value="InterPro"/>
</dbReference>
<feature type="region of interest" description="Disordered" evidence="9">
    <location>
        <begin position="115"/>
        <end position="291"/>
    </location>
</feature>
<dbReference type="InterPro" id="IPR036236">
    <property type="entry name" value="Znf_C2H2_sf"/>
</dbReference>
<dbReference type="PROSITE" id="PS50171">
    <property type="entry name" value="ZF_MATRIN"/>
    <property type="match status" value="1"/>
</dbReference>
<name>A0A1D1XEF7_9ARAE</name>
<dbReference type="SUPFAM" id="SSF57667">
    <property type="entry name" value="beta-beta-alpha zinc fingers"/>
    <property type="match status" value="1"/>
</dbReference>
<dbReference type="InterPro" id="IPR013085">
    <property type="entry name" value="U1-CZ_Znf_C2H2"/>
</dbReference>
<evidence type="ECO:0000313" key="11">
    <source>
        <dbReference type="EMBL" id="JAT40793.1"/>
    </source>
</evidence>
<evidence type="ECO:0000256" key="2">
    <source>
        <dbReference type="ARBA" id="ARBA00022723"/>
    </source>
</evidence>
<protein>
    <submittedName>
        <fullName evidence="11">U1 small nuclear ribonucleoprotein C</fullName>
    </submittedName>
</protein>
<dbReference type="EMBL" id="GDJX01027143">
    <property type="protein sequence ID" value="JAT40793.1"/>
    <property type="molecule type" value="Transcribed_RNA"/>
</dbReference>
<keyword evidence="4" id="KW-0862">Zinc</keyword>
<proteinExistence type="inferred from homology"/>
<comment type="subcellular location">
    <subcellularLocation>
        <location evidence="1">Nucleus</location>
    </subcellularLocation>
</comment>
<dbReference type="SMART" id="SM00451">
    <property type="entry name" value="ZnF_U1"/>
    <property type="match status" value="1"/>
</dbReference>
<gene>
    <name evidence="11" type="primary">CC1G_01380_2</name>
    <name evidence="11" type="ORF">g.49880</name>
</gene>
<keyword evidence="2" id="KW-0479">Metal-binding</keyword>
<dbReference type="GO" id="GO:0000395">
    <property type="term" value="P:mRNA 5'-splice site recognition"/>
    <property type="evidence" value="ECO:0007669"/>
    <property type="project" value="InterPro"/>
</dbReference>
<dbReference type="InterPro" id="IPR017340">
    <property type="entry name" value="U1_snRNP-C"/>
</dbReference>
<organism evidence="11">
    <name type="scientific">Anthurium amnicola</name>
    <dbReference type="NCBI Taxonomy" id="1678845"/>
    <lineage>
        <taxon>Eukaryota</taxon>
        <taxon>Viridiplantae</taxon>
        <taxon>Streptophyta</taxon>
        <taxon>Embryophyta</taxon>
        <taxon>Tracheophyta</taxon>
        <taxon>Spermatophyta</taxon>
        <taxon>Magnoliopsida</taxon>
        <taxon>Liliopsida</taxon>
        <taxon>Araceae</taxon>
        <taxon>Pothoideae</taxon>
        <taxon>Potheae</taxon>
        <taxon>Anthurium</taxon>
    </lineage>
</organism>
<dbReference type="GO" id="GO:0030627">
    <property type="term" value="F:pre-mRNA 5'-splice site binding"/>
    <property type="evidence" value="ECO:0007669"/>
    <property type="project" value="InterPro"/>
</dbReference>
<evidence type="ECO:0000256" key="9">
    <source>
        <dbReference type="SAM" id="MobiDB-lite"/>
    </source>
</evidence>
<feature type="compositionally biased region" description="Pro residues" evidence="9">
    <location>
        <begin position="237"/>
        <end position="248"/>
    </location>
</feature>
<keyword evidence="3" id="KW-0863">Zinc-finger</keyword>
<evidence type="ECO:0000256" key="1">
    <source>
        <dbReference type="ARBA" id="ARBA00004123"/>
    </source>
</evidence>
<feature type="domain" description="Matrin-type" evidence="10">
    <location>
        <begin position="14"/>
        <end position="46"/>
    </location>
</feature>
<feature type="compositionally biased region" description="Low complexity" evidence="9">
    <location>
        <begin position="116"/>
        <end position="131"/>
    </location>
</feature>
<evidence type="ECO:0000256" key="6">
    <source>
        <dbReference type="ARBA" id="ARBA00023242"/>
    </source>
</evidence>
<dbReference type="PANTHER" id="PTHR31148:SF1">
    <property type="entry name" value="U1 SMALL NUCLEAR RIBONUCLEOPROTEIN C"/>
    <property type="match status" value="1"/>
</dbReference>
<dbReference type="Gene3D" id="3.30.160.60">
    <property type="entry name" value="Classic Zinc Finger"/>
    <property type="match status" value="1"/>
</dbReference>
<dbReference type="AlphaFoldDB" id="A0A1D1XEF7"/>
<evidence type="ECO:0000256" key="7">
    <source>
        <dbReference type="ARBA" id="ARBA00023274"/>
    </source>
</evidence>
<dbReference type="InterPro" id="IPR003604">
    <property type="entry name" value="Matrin/U1-like-C_Znf_C2H2"/>
</dbReference>
<evidence type="ECO:0000256" key="5">
    <source>
        <dbReference type="ARBA" id="ARBA00022884"/>
    </source>
</evidence>
<feature type="non-terminal residue" evidence="11">
    <location>
        <position position="1"/>
    </location>
</feature>
<comment type="subunit">
    <text evidence="8">Component of the U1 snRNP. The U1 snRNP is composed of the U1 snRNA and the 7 core Sm proteins SNRPB, SNRPD1, SNRPD2, SNRPD3, SNRPE, SNRPF and SNRPG that assemble in a heptameric protein ring on the Sm site of the small nuclear RNA to form the core snRNP, and at least 3 U1 snRNP-specific proteins SNRNP70/U1-70K, SNRPA/U1-A and SNRPC/U1-C. SNRPC/U1-C interacts with U1 snRNA and the 5' splice-site region of the pre-mRNA. Interacts (via N-terminus) with TIA1 (via C-terminus); thereby promoting spliceosomal U1 snRNP recruitment to 5' splice sites.</text>
</comment>
<dbReference type="InterPro" id="IPR000690">
    <property type="entry name" value="Matrin/U1-C_Znf_C2H2"/>
</dbReference>
<dbReference type="GO" id="GO:0008270">
    <property type="term" value="F:zinc ion binding"/>
    <property type="evidence" value="ECO:0007669"/>
    <property type="project" value="UniProtKB-KW"/>
</dbReference>
<accession>A0A1D1XEF7</accession>
<evidence type="ECO:0000256" key="3">
    <source>
        <dbReference type="ARBA" id="ARBA00022771"/>
    </source>
</evidence>
<evidence type="ECO:0000259" key="10">
    <source>
        <dbReference type="PROSITE" id="PS50171"/>
    </source>
</evidence>
<reference evidence="11" key="1">
    <citation type="submission" date="2015-07" db="EMBL/GenBank/DDBJ databases">
        <title>Transcriptome Assembly of Anthurium amnicola.</title>
        <authorList>
            <person name="Suzuki J."/>
        </authorList>
    </citation>
    <scope>NUCLEOTIDE SEQUENCE</scope>
</reference>
<sequence length="291" mass="29652">LGFLILVEIIMPKYYCDYCDVYLTHDSSSVRKAHNNGKNHIMNVRNYYAELGQDKAQAIIDEITKAYERVGQSGFPPQYGYVPGIPPTANPVVPGAVAPPFGGAPAPPAPIMLSRPPAGTGAPGTVPAPGLSAPPPGIGSAPPGIGAPGVGGPPSSAPMIETEPGYSPVKIDPASPGIRPPVVSPTNATSLGPNSSMPSNQQYGTPTGYMRPSGQGPTGGYSTTQGPPGSQGSVPPGSVPPVSVPPPGGANYQQYPGGHPSQHYPPVSNGTSSSVSLPPQPSRGIKRQMEE</sequence>
<dbReference type="PANTHER" id="PTHR31148">
    <property type="entry name" value="U1 SMALL NUCLEAR RIBONUCLEOPROTEIN C"/>
    <property type="match status" value="1"/>
</dbReference>
<keyword evidence="6" id="KW-0539">Nucleus</keyword>
<evidence type="ECO:0000256" key="4">
    <source>
        <dbReference type="ARBA" id="ARBA00022833"/>
    </source>
</evidence>
<dbReference type="FunFam" id="3.30.160.60:FF:000059">
    <property type="entry name" value="U1 small nuclear ribonucleoprotein C"/>
    <property type="match status" value="1"/>
</dbReference>
<keyword evidence="5" id="KW-0694">RNA-binding</keyword>
<evidence type="ECO:0000256" key="8">
    <source>
        <dbReference type="ARBA" id="ARBA00046357"/>
    </source>
</evidence>
<dbReference type="HAMAP" id="MF_03153">
    <property type="entry name" value="U1_C"/>
    <property type="match status" value="1"/>
</dbReference>
<dbReference type="Pfam" id="PF06220">
    <property type="entry name" value="zf-U1"/>
    <property type="match status" value="1"/>
</dbReference>
<feature type="compositionally biased region" description="Polar residues" evidence="9">
    <location>
        <begin position="268"/>
        <end position="277"/>
    </location>
</feature>
<feature type="compositionally biased region" description="Polar residues" evidence="9">
    <location>
        <begin position="184"/>
        <end position="205"/>
    </location>
</feature>
<keyword evidence="7 11" id="KW-0687">Ribonucleoprotein</keyword>
<feature type="compositionally biased region" description="Low complexity" evidence="9">
    <location>
        <begin position="225"/>
        <end position="236"/>
    </location>
</feature>